<proteinExistence type="predicted"/>
<name>A0A9P3G0I1_9APHY</name>
<keyword evidence="3" id="KW-1185">Reference proteome</keyword>
<feature type="region of interest" description="Disordered" evidence="1">
    <location>
        <begin position="43"/>
        <end position="77"/>
    </location>
</feature>
<gene>
    <name evidence="2" type="ORF">PsYK624_015640</name>
</gene>
<accession>A0A9P3G0I1</accession>
<evidence type="ECO:0000313" key="2">
    <source>
        <dbReference type="EMBL" id="GJE85485.1"/>
    </source>
</evidence>
<feature type="compositionally biased region" description="Polar residues" evidence="1">
    <location>
        <begin position="43"/>
        <end position="53"/>
    </location>
</feature>
<dbReference type="AlphaFoldDB" id="A0A9P3G0I1"/>
<sequence length="106" mass="11280">MPALAKKRPCAISCFAGASLGAVSFWTSSFLVDRGSRTFSLWRSSDQNKTTWPNPADQGRKTKPMSSQARASTAPAVASRMKCASSSALQLQALGLSNTEHHGPQP</sequence>
<dbReference type="Proteomes" id="UP000703269">
    <property type="component" value="Unassembled WGS sequence"/>
</dbReference>
<protein>
    <submittedName>
        <fullName evidence="2">Uncharacterized protein</fullName>
    </submittedName>
</protein>
<comment type="caution">
    <text evidence="2">The sequence shown here is derived from an EMBL/GenBank/DDBJ whole genome shotgun (WGS) entry which is preliminary data.</text>
</comment>
<evidence type="ECO:0000313" key="3">
    <source>
        <dbReference type="Proteomes" id="UP000703269"/>
    </source>
</evidence>
<reference evidence="2 3" key="1">
    <citation type="submission" date="2021-08" db="EMBL/GenBank/DDBJ databases">
        <title>Draft Genome Sequence of Phanerochaete sordida strain YK-624.</title>
        <authorList>
            <person name="Mori T."/>
            <person name="Dohra H."/>
            <person name="Suzuki T."/>
            <person name="Kawagishi H."/>
            <person name="Hirai H."/>
        </authorList>
    </citation>
    <scope>NUCLEOTIDE SEQUENCE [LARGE SCALE GENOMIC DNA]</scope>
    <source>
        <strain evidence="2 3">YK-624</strain>
    </source>
</reference>
<evidence type="ECO:0000256" key="1">
    <source>
        <dbReference type="SAM" id="MobiDB-lite"/>
    </source>
</evidence>
<organism evidence="2 3">
    <name type="scientific">Phanerochaete sordida</name>
    <dbReference type="NCBI Taxonomy" id="48140"/>
    <lineage>
        <taxon>Eukaryota</taxon>
        <taxon>Fungi</taxon>
        <taxon>Dikarya</taxon>
        <taxon>Basidiomycota</taxon>
        <taxon>Agaricomycotina</taxon>
        <taxon>Agaricomycetes</taxon>
        <taxon>Polyporales</taxon>
        <taxon>Phanerochaetaceae</taxon>
        <taxon>Phanerochaete</taxon>
    </lineage>
</organism>
<dbReference type="EMBL" id="BPQB01000002">
    <property type="protein sequence ID" value="GJE85485.1"/>
    <property type="molecule type" value="Genomic_DNA"/>
</dbReference>